<comment type="caution">
    <text evidence="2">The sequence shown here is derived from an EMBL/GenBank/DDBJ whole genome shotgun (WGS) entry which is preliminary data.</text>
</comment>
<keyword evidence="3" id="KW-1185">Reference proteome</keyword>
<dbReference type="PANTHER" id="PTHR36842">
    <property type="entry name" value="PROTEIN TOLB HOMOLOG"/>
    <property type="match status" value="1"/>
</dbReference>
<dbReference type="RefSeq" id="WP_166524803.1">
    <property type="nucleotide sequence ID" value="NZ_JAAABI010000009.1"/>
</dbReference>
<organism evidence="2 3">
    <name type="scientific">Flagellimonas ochracea</name>
    <dbReference type="NCBI Taxonomy" id="2696472"/>
    <lineage>
        <taxon>Bacteria</taxon>
        <taxon>Pseudomonadati</taxon>
        <taxon>Bacteroidota</taxon>
        <taxon>Flavobacteriia</taxon>
        <taxon>Flavobacteriales</taxon>
        <taxon>Flavobacteriaceae</taxon>
        <taxon>Flagellimonas</taxon>
    </lineage>
</organism>
<dbReference type="SUPFAM" id="SSF69304">
    <property type="entry name" value="Tricorn protease N-terminal domain"/>
    <property type="match status" value="1"/>
</dbReference>
<evidence type="ECO:0000313" key="2">
    <source>
        <dbReference type="EMBL" id="NAY93392.1"/>
    </source>
</evidence>
<protein>
    <recommendedName>
        <fullName evidence="4">DUF5050 domain-containing protein</fullName>
    </recommendedName>
</protein>
<sequence length="293" mass="33448">MKKIVFSVIFPFSFLCFGQQHDSIKKIGLLANDNASWSPDDKELLYTANFSGNWQVYRRDLATNKVTRLTYHSGDDDTPIWAPNGSKIVFVSNALGNDEIMMMSPDGGNLTNITNHPSKDIHPTWHPNGNSLLFNSNRENQDSFAIYSMNVNGGNTERLTDPREMRTNAWWSPDASKIVFVKWIYDEVSKERKGDIFIMDANGTNEKNLTNSKAHSDEWPYWSPDGSKIVFTSERTGIRQIHIINADGSGIKRLVSSPHLDTRPYWSFDGKKISFDRYITSTVMDIYIVYLDK</sequence>
<dbReference type="EMBL" id="JAAABI010000009">
    <property type="protein sequence ID" value="NAY93392.1"/>
    <property type="molecule type" value="Genomic_DNA"/>
</dbReference>
<dbReference type="PANTHER" id="PTHR36842:SF1">
    <property type="entry name" value="PROTEIN TOLB"/>
    <property type="match status" value="1"/>
</dbReference>
<dbReference type="InterPro" id="IPR011659">
    <property type="entry name" value="WD40"/>
</dbReference>
<dbReference type="AlphaFoldDB" id="A0A964TEK9"/>
<proteinExistence type="inferred from homology"/>
<reference evidence="2" key="1">
    <citation type="submission" date="2020-01" db="EMBL/GenBank/DDBJ databases">
        <title>Muricauda ochracea sp. nov., isolated from a tidal flat of Garorim bay in Korea.</title>
        <authorList>
            <person name="Kim D."/>
            <person name="Yoo Y."/>
            <person name="Kim J.-J."/>
        </authorList>
    </citation>
    <scope>NUCLEOTIDE SEQUENCE</scope>
    <source>
        <strain evidence="2">JGD-17</strain>
    </source>
</reference>
<dbReference type="InterPro" id="IPR011042">
    <property type="entry name" value="6-blade_b-propeller_TolB-like"/>
</dbReference>
<dbReference type="Gene3D" id="2.120.10.30">
    <property type="entry name" value="TolB, C-terminal domain"/>
    <property type="match status" value="2"/>
</dbReference>
<dbReference type="Pfam" id="PF07676">
    <property type="entry name" value="PD40"/>
    <property type="match status" value="5"/>
</dbReference>
<evidence type="ECO:0008006" key="4">
    <source>
        <dbReference type="Google" id="ProtNLM"/>
    </source>
</evidence>
<name>A0A964TEK9_9FLAO</name>
<evidence type="ECO:0000256" key="1">
    <source>
        <dbReference type="ARBA" id="ARBA00009820"/>
    </source>
</evidence>
<accession>A0A964TEK9</accession>
<evidence type="ECO:0000313" key="3">
    <source>
        <dbReference type="Proteomes" id="UP000667650"/>
    </source>
</evidence>
<dbReference type="Proteomes" id="UP000667650">
    <property type="component" value="Unassembled WGS sequence"/>
</dbReference>
<gene>
    <name evidence="2" type="ORF">GTQ34_15890</name>
</gene>
<comment type="similarity">
    <text evidence="1">Belongs to the TolB family.</text>
</comment>